<feature type="transmembrane region" description="Helical" evidence="5">
    <location>
        <begin position="114"/>
        <end position="134"/>
    </location>
</feature>
<dbReference type="PROSITE" id="PS50850">
    <property type="entry name" value="MFS"/>
    <property type="match status" value="1"/>
</dbReference>
<feature type="transmembrane region" description="Helical" evidence="5">
    <location>
        <begin position="232"/>
        <end position="256"/>
    </location>
</feature>
<dbReference type="InterPro" id="IPR036259">
    <property type="entry name" value="MFS_trans_sf"/>
</dbReference>
<feature type="transmembrane region" description="Helical" evidence="5">
    <location>
        <begin position="53"/>
        <end position="77"/>
    </location>
</feature>
<dbReference type="InterPro" id="IPR011701">
    <property type="entry name" value="MFS"/>
</dbReference>
<dbReference type="EMBL" id="JBHUKU010000014">
    <property type="protein sequence ID" value="MFD2461727.1"/>
    <property type="molecule type" value="Genomic_DNA"/>
</dbReference>
<comment type="caution">
    <text evidence="7">The sequence shown here is derived from an EMBL/GenBank/DDBJ whole genome shotgun (WGS) entry which is preliminary data.</text>
</comment>
<evidence type="ECO:0000256" key="2">
    <source>
        <dbReference type="ARBA" id="ARBA00022692"/>
    </source>
</evidence>
<feature type="transmembrane region" description="Helical" evidence="5">
    <location>
        <begin position="146"/>
        <end position="168"/>
    </location>
</feature>
<dbReference type="InterPro" id="IPR020846">
    <property type="entry name" value="MFS_dom"/>
</dbReference>
<dbReference type="PANTHER" id="PTHR23501:SF197">
    <property type="entry name" value="COMD"/>
    <property type="match status" value="1"/>
</dbReference>
<dbReference type="SUPFAM" id="SSF103473">
    <property type="entry name" value="MFS general substrate transporter"/>
    <property type="match status" value="1"/>
</dbReference>
<feature type="transmembrane region" description="Helical" evidence="5">
    <location>
        <begin position="348"/>
        <end position="367"/>
    </location>
</feature>
<keyword evidence="8" id="KW-1185">Reference proteome</keyword>
<feature type="transmembrane region" description="Helical" evidence="5">
    <location>
        <begin position="316"/>
        <end position="336"/>
    </location>
</feature>
<feature type="transmembrane region" description="Helical" evidence="5">
    <location>
        <begin position="417"/>
        <end position="438"/>
    </location>
</feature>
<name>A0ABW5GLG7_9PSEU</name>
<keyword evidence="3 5" id="KW-1133">Transmembrane helix</keyword>
<gene>
    <name evidence="7" type="ORF">ACFSYJ_24180</name>
</gene>
<feature type="transmembrane region" description="Helical" evidence="5">
    <location>
        <begin position="444"/>
        <end position="467"/>
    </location>
</feature>
<sequence length="470" mass="47517">MDVTQVAAARPRSAGPGRGTAILVAMCFAVLSYSLMQTMLVPTITTVQHELRATAAATAWAVLSAPLLASAVLTPLIGRLGDHHGKRRALIGVLVVYLVATLGALVSWNVGLLIAFRAAQGVSLGLLPLAFGVIRESLPADRVASALALASGLVGGSAGLGLACGGLLVDFVSWRWLFAVGAVLVAVTLAMVLRFVPESPVRSGGGLDVPGTLLLATSLTSLLLALTQGPVLGWTSGWVCGLFVLAVLAFAVFLAVERRVATPLIAPETLVHRRILPTHLTATAFGAAQFVLFVLLPKFAETPRSGAVDYGFGVSVTAVGLIMLPGTLLVLPGSWLAARADARFGPRVPLTTGLGLVAAGAAALAWWHGEIWQLVACYAVASVGFGLVMAVLPRLVNAAVPPDRIAGANGVNTVARTAGGAVGSQLGTAILASMPIAGGAVPTGAAYGLAFGAAAAVAVLGMGPALATAR</sequence>
<dbReference type="Proteomes" id="UP001597419">
    <property type="component" value="Unassembled WGS sequence"/>
</dbReference>
<feature type="transmembrane region" description="Helical" evidence="5">
    <location>
        <begin position="276"/>
        <end position="296"/>
    </location>
</feature>
<evidence type="ECO:0000259" key="6">
    <source>
        <dbReference type="PROSITE" id="PS50850"/>
    </source>
</evidence>
<evidence type="ECO:0000256" key="3">
    <source>
        <dbReference type="ARBA" id="ARBA00022989"/>
    </source>
</evidence>
<dbReference type="Pfam" id="PF07690">
    <property type="entry name" value="MFS_1"/>
    <property type="match status" value="1"/>
</dbReference>
<feature type="transmembrane region" description="Helical" evidence="5">
    <location>
        <begin position="89"/>
        <end position="108"/>
    </location>
</feature>
<reference evidence="8" key="1">
    <citation type="journal article" date="2019" name="Int. J. Syst. Evol. Microbiol.">
        <title>The Global Catalogue of Microorganisms (GCM) 10K type strain sequencing project: providing services to taxonomists for standard genome sequencing and annotation.</title>
        <authorList>
            <consortium name="The Broad Institute Genomics Platform"/>
            <consortium name="The Broad Institute Genome Sequencing Center for Infectious Disease"/>
            <person name="Wu L."/>
            <person name="Ma J."/>
        </authorList>
    </citation>
    <scope>NUCLEOTIDE SEQUENCE [LARGE SCALE GENOMIC DNA]</scope>
    <source>
        <strain evidence="8">CGMCC 4.7643</strain>
    </source>
</reference>
<feature type="domain" description="Major facilitator superfamily (MFS) profile" evidence="6">
    <location>
        <begin position="22"/>
        <end position="470"/>
    </location>
</feature>
<accession>A0ABW5GLG7</accession>
<evidence type="ECO:0000256" key="1">
    <source>
        <dbReference type="ARBA" id="ARBA00004651"/>
    </source>
</evidence>
<protein>
    <submittedName>
        <fullName evidence="7">MFS transporter</fullName>
    </submittedName>
</protein>
<feature type="transmembrane region" description="Helical" evidence="5">
    <location>
        <begin position="21"/>
        <end position="41"/>
    </location>
</feature>
<organism evidence="7 8">
    <name type="scientific">Amycolatopsis samaneae</name>
    <dbReference type="NCBI Taxonomy" id="664691"/>
    <lineage>
        <taxon>Bacteria</taxon>
        <taxon>Bacillati</taxon>
        <taxon>Actinomycetota</taxon>
        <taxon>Actinomycetes</taxon>
        <taxon>Pseudonocardiales</taxon>
        <taxon>Pseudonocardiaceae</taxon>
        <taxon>Amycolatopsis</taxon>
    </lineage>
</organism>
<dbReference type="Gene3D" id="1.20.1250.20">
    <property type="entry name" value="MFS general substrate transporter like domains"/>
    <property type="match status" value="2"/>
</dbReference>
<keyword evidence="4 5" id="KW-0472">Membrane</keyword>
<evidence type="ECO:0000313" key="7">
    <source>
        <dbReference type="EMBL" id="MFD2461727.1"/>
    </source>
</evidence>
<feature type="transmembrane region" description="Helical" evidence="5">
    <location>
        <begin position="174"/>
        <end position="195"/>
    </location>
</feature>
<feature type="transmembrane region" description="Helical" evidence="5">
    <location>
        <begin position="373"/>
        <end position="396"/>
    </location>
</feature>
<keyword evidence="2 5" id="KW-0812">Transmembrane</keyword>
<evidence type="ECO:0000256" key="5">
    <source>
        <dbReference type="SAM" id="Phobius"/>
    </source>
</evidence>
<proteinExistence type="predicted"/>
<evidence type="ECO:0000313" key="8">
    <source>
        <dbReference type="Proteomes" id="UP001597419"/>
    </source>
</evidence>
<dbReference type="RefSeq" id="WP_345390495.1">
    <property type="nucleotide sequence ID" value="NZ_BAABHG010000004.1"/>
</dbReference>
<comment type="subcellular location">
    <subcellularLocation>
        <location evidence="1">Cell membrane</location>
        <topology evidence="1">Multi-pass membrane protein</topology>
    </subcellularLocation>
</comment>
<evidence type="ECO:0000256" key="4">
    <source>
        <dbReference type="ARBA" id="ARBA00023136"/>
    </source>
</evidence>
<feature type="transmembrane region" description="Helical" evidence="5">
    <location>
        <begin position="207"/>
        <end position="226"/>
    </location>
</feature>
<dbReference type="PANTHER" id="PTHR23501">
    <property type="entry name" value="MAJOR FACILITATOR SUPERFAMILY"/>
    <property type="match status" value="1"/>
</dbReference>